<protein>
    <submittedName>
        <fullName evidence="2">Uncharacterized protein</fullName>
    </submittedName>
</protein>
<comment type="caution">
    <text evidence="2">The sequence shown here is derived from an EMBL/GenBank/DDBJ whole genome shotgun (WGS) entry which is preliminary data.</text>
</comment>
<evidence type="ECO:0000313" key="2">
    <source>
        <dbReference type="EMBL" id="RUT39491.1"/>
    </source>
</evidence>
<accession>A0A3S1DJE4</accession>
<evidence type="ECO:0000313" key="3">
    <source>
        <dbReference type="Proteomes" id="UP000279446"/>
    </source>
</evidence>
<name>A0A3S1DJE4_9BACL</name>
<dbReference type="Proteomes" id="UP000279446">
    <property type="component" value="Unassembled WGS sequence"/>
</dbReference>
<feature type="region of interest" description="Disordered" evidence="1">
    <location>
        <begin position="1"/>
        <end position="40"/>
    </location>
</feature>
<organism evidence="2 3">
    <name type="scientific">Paenibacillus anaericanus</name>
    <dbReference type="NCBI Taxonomy" id="170367"/>
    <lineage>
        <taxon>Bacteria</taxon>
        <taxon>Bacillati</taxon>
        <taxon>Bacillota</taxon>
        <taxon>Bacilli</taxon>
        <taxon>Bacillales</taxon>
        <taxon>Paenibacillaceae</taxon>
        <taxon>Paenibacillus</taxon>
    </lineage>
</organism>
<keyword evidence="3" id="KW-1185">Reference proteome</keyword>
<evidence type="ECO:0000256" key="1">
    <source>
        <dbReference type="SAM" id="MobiDB-lite"/>
    </source>
</evidence>
<dbReference type="RefSeq" id="WP_127194980.1">
    <property type="nucleotide sequence ID" value="NZ_RZNY01000044.1"/>
</dbReference>
<dbReference type="AlphaFoldDB" id="A0A3S1DJE4"/>
<sequence length="146" mass="16691">MSGNSARNNKRDLLRSMSQQNAPTNPGDLKETKNEDPETILKVGNNEVITHEKVTVTEEKGTDLRDSPLFTIQPKQKKLPKAVTHTVITPEIETTLLNEFDNIRSHLQYSRAELLESVMRDYITLVKQTNPEWAEKPAPKSGRRRR</sequence>
<reference evidence="2 3" key="1">
    <citation type="submission" date="2018-12" db="EMBL/GenBank/DDBJ databases">
        <authorList>
            <person name="Sun L."/>
            <person name="Chen Z."/>
        </authorList>
    </citation>
    <scope>NUCLEOTIDE SEQUENCE [LARGE SCALE GENOMIC DNA]</scope>
    <source>
        <strain evidence="2 3">DSM 15890</strain>
    </source>
</reference>
<gene>
    <name evidence="2" type="ORF">EJP82_26025</name>
</gene>
<dbReference type="EMBL" id="RZNY01000044">
    <property type="protein sequence ID" value="RUT39491.1"/>
    <property type="molecule type" value="Genomic_DNA"/>
</dbReference>
<proteinExistence type="predicted"/>